<dbReference type="InterPro" id="IPR005624">
    <property type="entry name" value="PduO/GlcC-like"/>
</dbReference>
<evidence type="ECO:0000313" key="2">
    <source>
        <dbReference type="EMBL" id="MBH5400947.1"/>
    </source>
</evidence>
<sequence length="152" mass="15643">MRRLHNQLGQRRSAKGRRRSDTSRAAFAKAGELKLKPLVVTILDARGVLKLAAAQDGTSLMRAEIAHGKAYGALAMGMGSRALFQRAQEQAYFIDAVNTIAKGALVPVPGGVLIMDGATLLGAVGVSGDTSDNDEACAVAGIQAAGLKANAG</sequence>
<comment type="caution">
    <text evidence="2">The sequence shown here is derived from an EMBL/GenBank/DDBJ whole genome shotgun (WGS) entry which is preliminary data.</text>
</comment>
<dbReference type="RefSeq" id="WP_197962095.1">
    <property type="nucleotide sequence ID" value="NZ_JACCHP010000017.1"/>
</dbReference>
<organism evidence="2 3">
    <name type="scientific">Bradyrhizobium agreste</name>
    <dbReference type="NCBI Taxonomy" id="2751811"/>
    <lineage>
        <taxon>Bacteria</taxon>
        <taxon>Pseudomonadati</taxon>
        <taxon>Pseudomonadota</taxon>
        <taxon>Alphaproteobacteria</taxon>
        <taxon>Hyphomicrobiales</taxon>
        <taxon>Nitrobacteraceae</taxon>
        <taxon>Bradyrhizobium</taxon>
    </lineage>
</organism>
<keyword evidence="3" id="KW-1185">Reference proteome</keyword>
<feature type="region of interest" description="Disordered" evidence="1">
    <location>
        <begin position="1"/>
        <end position="23"/>
    </location>
</feature>
<dbReference type="InterPro" id="IPR052517">
    <property type="entry name" value="GlcG_carb_metab_protein"/>
</dbReference>
<evidence type="ECO:0000256" key="1">
    <source>
        <dbReference type="SAM" id="MobiDB-lite"/>
    </source>
</evidence>
<name>A0ABS0PUS7_9BRAD</name>
<dbReference type="SUPFAM" id="SSF143744">
    <property type="entry name" value="GlcG-like"/>
    <property type="match status" value="1"/>
</dbReference>
<dbReference type="Proteomes" id="UP000807370">
    <property type="component" value="Unassembled WGS sequence"/>
</dbReference>
<protein>
    <submittedName>
        <fullName evidence="2">Heme-binding protein</fullName>
    </submittedName>
</protein>
<evidence type="ECO:0000313" key="3">
    <source>
        <dbReference type="Proteomes" id="UP000807370"/>
    </source>
</evidence>
<accession>A0ABS0PUS7</accession>
<gene>
    <name evidence="2" type="ORF">HZZ13_24665</name>
</gene>
<dbReference type="InterPro" id="IPR038084">
    <property type="entry name" value="PduO/GlcC-like_sf"/>
</dbReference>
<reference evidence="2 3" key="1">
    <citation type="submission" date="2020-07" db="EMBL/GenBank/DDBJ databases">
        <title>Bradyrhizobium diversity isolated from nodules of indigenous legumes of Western Australia.</title>
        <authorList>
            <person name="Klepa M.S."/>
        </authorList>
    </citation>
    <scope>NUCLEOTIDE SEQUENCE [LARGE SCALE GENOMIC DNA]</scope>
    <source>
        <strain evidence="2 3">CNPSo 4010</strain>
    </source>
</reference>
<dbReference type="Pfam" id="PF03928">
    <property type="entry name" value="HbpS-like"/>
    <property type="match status" value="1"/>
</dbReference>
<dbReference type="EMBL" id="JACCHP010000017">
    <property type="protein sequence ID" value="MBH5400947.1"/>
    <property type="molecule type" value="Genomic_DNA"/>
</dbReference>
<dbReference type="PANTHER" id="PTHR34309">
    <property type="entry name" value="SLR1406 PROTEIN"/>
    <property type="match status" value="1"/>
</dbReference>
<proteinExistence type="predicted"/>
<dbReference type="Gene3D" id="3.30.450.150">
    <property type="entry name" value="Haem-degrading domain"/>
    <property type="match status" value="1"/>
</dbReference>
<dbReference type="PANTHER" id="PTHR34309:SF10">
    <property type="entry name" value="SLR1406 PROTEIN"/>
    <property type="match status" value="1"/>
</dbReference>